<reference evidence="2 3" key="1">
    <citation type="journal article" date="2018" name="Environ. Microbiol.">
        <title>Novel energy conservation strategies and behaviour of Pelotomaculum schinkii driving syntrophic propionate catabolism.</title>
        <authorList>
            <person name="Hidalgo-Ahumada C.A.P."/>
            <person name="Nobu M.K."/>
            <person name="Narihiro T."/>
            <person name="Tamaki H."/>
            <person name="Liu W.T."/>
            <person name="Kamagata Y."/>
            <person name="Stams A.J.M."/>
            <person name="Imachi H."/>
            <person name="Sousa D.Z."/>
        </authorList>
    </citation>
    <scope>NUCLEOTIDE SEQUENCE [LARGE SCALE GENOMIC DNA]</scope>
    <source>
        <strain evidence="2 3">HH</strain>
    </source>
</reference>
<accession>A0A4Y7RH62</accession>
<keyword evidence="1" id="KW-0732">Signal</keyword>
<evidence type="ECO:0000313" key="3">
    <source>
        <dbReference type="Proteomes" id="UP000298324"/>
    </source>
</evidence>
<feature type="signal peptide" evidence="1">
    <location>
        <begin position="1"/>
        <end position="25"/>
    </location>
</feature>
<gene>
    <name evidence="2" type="ORF">Psch_01711</name>
</gene>
<organism evidence="2 3">
    <name type="scientific">Pelotomaculum schinkii</name>
    <dbReference type="NCBI Taxonomy" id="78350"/>
    <lineage>
        <taxon>Bacteria</taxon>
        <taxon>Bacillati</taxon>
        <taxon>Bacillota</taxon>
        <taxon>Clostridia</taxon>
        <taxon>Eubacteriales</taxon>
        <taxon>Desulfotomaculaceae</taxon>
        <taxon>Pelotomaculum</taxon>
    </lineage>
</organism>
<dbReference type="RefSeq" id="WP_190239872.1">
    <property type="nucleotide sequence ID" value="NZ_QFGA01000001.1"/>
</dbReference>
<dbReference type="AlphaFoldDB" id="A0A4Y7RH62"/>
<feature type="chain" id="PRO_5038556100" evidence="1">
    <location>
        <begin position="26"/>
        <end position="234"/>
    </location>
</feature>
<keyword evidence="3" id="KW-1185">Reference proteome</keyword>
<proteinExistence type="predicted"/>
<sequence>MKNPGKTVRAAVLLLVLCMISTAMMGGTFAKYTSEYDGEDMALIANWTLTPTVIRGAGENTITYDLGDADLDLFSHTKNHMLREDGHPIIAPGVDGDFVLNIANTGDVAAEMTFDFAVNDVSVTDNEITIADVPPIEYSLTGNDDWCNLYDLKDRLKNAASAGEGFSPMSNVPQTNGKAKATVYWRWPYEASTTVYTDSTDVNDTTLGTNSAIDDRTEYKLTITVKATQINPNL</sequence>
<evidence type="ECO:0000313" key="2">
    <source>
        <dbReference type="EMBL" id="TEB08156.1"/>
    </source>
</evidence>
<dbReference type="EMBL" id="QFGA01000001">
    <property type="protein sequence ID" value="TEB08156.1"/>
    <property type="molecule type" value="Genomic_DNA"/>
</dbReference>
<dbReference type="Proteomes" id="UP000298324">
    <property type="component" value="Unassembled WGS sequence"/>
</dbReference>
<evidence type="ECO:0000256" key="1">
    <source>
        <dbReference type="SAM" id="SignalP"/>
    </source>
</evidence>
<comment type="caution">
    <text evidence="2">The sequence shown here is derived from an EMBL/GenBank/DDBJ whole genome shotgun (WGS) entry which is preliminary data.</text>
</comment>
<name>A0A4Y7RH62_9FIRM</name>
<protein>
    <submittedName>
        <fullName evidence="2">Uncharacterized protein</fullName>
    </submittedName>
</protein>